<proteinExistence type="predicted"/>
<name>A0A8S9LDX7_BRACR</name>
<dbReference type="EMBL" id="QGKY02000094">
    <property type="protein sequence ID" value="KAF2605115.1"/>
    <property type="molecule type" value="Genomic_DNA"/>
</dbReference>
<protein>
    <submittedName>
        <fullName evidence="1">Uncharacterized protein</fullName>
    </submittedName>
</protein>
<reference evidence="1" key="1">
    <citation type="submission" date="2019-12" db="EMBL/GenBank/DDBJ databases">
        <title>Genome sequencing and annotation of Brassica cretica.</title>
        <authorList>
            <person name="Studholme D.J."/>
            <person name="Sarris P.F."/>
        </authorList>
    </citation>
    <scope>NUCLEOTIDE SEQUENCE</scope>
    <source>
        <strain evidence="1">PFS-102/07</strain>
        <tissue evidence="1">Leaf</tissue>
    </source>
</reference>
<sequence>MLGFNGFQVLYPQVSPLSWIFVEHPDTVVDFRPKNQVNAQIINVRCSSSVWSNLDSNPEKQSRALFMASKAE</sequence>
<comment type="caution">
    <text evidence="1">The sequence shown here is derived from an EMBL/GenBank/DDBJ whole genome shotgun (WGS) entry which is preliminary data.</text>
</comment>
<gene>
    <name evidence="1" type="ORF">F2Q70_00024493</name>
</gene>
<accession>A0A8S9LDX7</accession>
<evidence type="ECO:0000313" key="1">
    <source>
        <dbReference type="EMBL" id="KAF2605115.1"/>
    </source>
</evidence>
<organism evidence="1">
    <name type="scientific">Brassica cretica</name>
    <name type="common">Mustard</name>
    <dbReference type="NCBI Taxonomy" id="69181"/>
    <lineage>
        <taxon>Eukaryota</taxon>
        <taxon>Viridiplantae</taxon>
        <taxon>Streptophyta</taxon>
        <taxon>Embryophyta</taxon>
        <taxon>Tracheophyta</taxon>
        <taxon>Spermatophyta</taxon>
        <taxon>Magnoliopsida</taxon>
        <taxon>eudicotyledons</taxon>
        <taxon>Gunneridae</taxon>
        <taxon>Pentapetalae</taxon>
        <taxon>rosids</taxon>
        <taxon>malvids</taxon>
        <taxon>Brassicales</taxon>
        <taxon>Brassicaceae</taxon>
        <taxon>Brassiceae</taxon>
        <taxon>Brassica</taxon>
    </lineage>
</organism>
<dbReference type="AlphaFoldDB" id="A0A8S9LDX7"/>